<keyword evidence="3" id="KW-1185">Reference proteome</keyword>
<sequence length="124" mass="13609">MADSKAENPENWERQSGDPIQAEADIMRMINLMSEEEIYSSFTAVPWTSSQARNFMLSLSATWDRLTASDADATSLKKLASLWATVLVIEGVGELTLRDSGEDERHLGGQEGCVLAEVDTNIVS</sequence>
<name>A0A0D9NIB3_METAN</name>
<reference evidence="3" key="1">
    <citation type="journal article" date="2014" name="BMC Genomics">
        <title>The genome sequence of the biocontrol fungus Metarhizium anisopliae and comparative genomics of Metarhizium species.</title>
        <authorList>
            <person name="Pattemore J.A."/>
            <person name="Hane J.K."/>
            <person name="Williams A.H."/>
            <person name="Wilson B.A."/>
            <person name="Stodart B.J."/>
            <person name="Ash G.J."/>
        </authorList>
    </citation>
    <scope>NUCLEOTIDE SEQUENCE [LARGE SCALE GENOMIC DNA]</scope>
    <source>
        <strain evidence="3">BRIP 53293</strain>
    </source>
</reference>
<evidence type="ECO:0000313" key="3">
    <source>
        <dbReference type="Proteomes" id="UP000054544"/>
    </source>
</evidence>
<accession>A0A0D9NIB3</accession>
<feature type="compositionally biased region" description="Basic and acidic residues" evidence="1">
    <location>
        <begin position="1"/>
        <end position="16"/>
    </location>
</feature>
<evidence type="ECO:0000313" key="2">
    <source>
        <dbReference type="EMBL" id="KJK73636.1"/>
    </source>
</evidence>
<gene>
    <name evidence="2" type="ORF">H634G_11101</name>
</gene>
<proteinExistence type="predicted"/>
<dbReference type="Proteomes" id="UP000054544">
    <property type="component" value="Unassembled WGS sequence"/>
</dbReference>
<dbReference type="AlphaFoldDB" id="A0A0D9NIB3"/>
<dbReference type="EMBL" id="KE384792">
    <property type="protein sequence ID" value="KJK73636.1"/>
    <property type="molecule type" value="Genomic_DNA"/>
</dbReference>
<evidence type="ECO:0000256" key="1">
    <source>
        <dbReference type="SAM" id="MobiDB-lite"/>
    </source>
</evidence>
<protein>
    <submittedName>
        <fullName evidence="2">Uncharacterized protein</fullName>
    </submittedName>
</protein>
<organism evidence="2 3">
    <name type="scientific">Metarhizium anisopliae BRIP 53293</name>
    <dbReference type="NCBI Taxonomy" id="1291518"/>
    <lineage>
        <taxon>Eukaryota</taxon>
        <taxon>Fungi</taxon>
        <taxon>Dikarya</taxon>
        <taxon>Ascomycota</taxon>
        <taxon>Pezizomycotina</taxon>
        <taxon>Sordariomycetes</taxon>
        <taxon>Hypocreomycetidae</taxon>
        <taxon>Hypocreales</taxon>
        <taxon>Clavicipitaceae</taxon>
        <taxon>Metarhizium</taxon>
    </lineage>
</organism>
<feature type="region of interest" description="Disordered" evidence="1">
    <location>
        <begin position="1"/>
        <end position="20"/>
    </location>
</feature>